<reference evidence="1" key="1">
    <citation type="submission" date="2016-04" db="EMBL/GenBank/DDBJ databases">
        <authorList>
            <person name="Evans L.H."/>
            <person name="Alamgir A."/>
            <person name="Owens N."/>
            <person name="Weber N.D."/>
            <person name="Virtaneva K."/>
            <person name="Barbian K."/>
            <person name="Babar A."/>
            <person name="Rosenke K."/>
        </authorList>
    </citation>
    <scope>NUCLEOTIDE SEQUENCE [LARGE SCALE GENOMIC DNA]</scope>
    <source>
        <strain evidence="1">CBS 101.48</strain>
    </source>
</reference>
<protein>
    <submittedName>
        <fullName evidence="1">Uncharacterized protein</fullName>
    </submittedName>
</protein>
<keyword evidence="2" id="KW-1185">Reference proteome</keyword>
<name>A0A163KYX9_ABSGL</name>
<evidence type="ECO:0000313" key="2">
    <source>
        <dbReference type="Proteomes" id="UP000078561"/>
    </source>
</evidence>
<gene>
    <name evidence="1" type="primary">ABSGL_08433.1 scaffold 10128</name>
</gene>
<dbReference type="Proteomes" id="UP000078561">
    <property type="component" value="Unassembled WGS sequence"/>
</dbReference>
<accession>A0A163KYX9</accession>
<dbReference type="AlphaFoldDB" id="A0A163KYX9"/>
<dbReference type="InParanoid" id="A0A163KYX9"/>
<dbReference type="EMBL" id="LT553932">
    <property type="protein sequence ID" value="SAM02630.1"/>
    <property type="molecule type" value="Genomic_DNA"/>
</dbReference>
<evidence type="ECO:0000313" key="1">
    <source>
        <dbReference type="EMBL" id="SAM02630.1"/>
    </source>
</evidence>
<sequence>MTTVSMTTIPLTTISMTPISKTTISIVRAKLERKNRESAAAALTWPRFFVKQGFHSMNEFRLDYFAF</sequence>
<proteinExistence type="predicted"/>
<organism evidence="1">
    <name type="scientific">Absidia glauca</name>
    <name type="common">Pin mould</name>
    <dbReference type="NCBI Taxonomy" id="4829"/>
    <lineage>
        <taxon>Eukaryota</taxon>
        <taxon>Fungi</taxon>
        <taxon>Fungi incertae sedis</taxon>
        <taxon>Mucoromycota</taxon>
        <taxon>Mucoromycotina</taxon>
        <taxon>Mucoromycetes</taxon>
        <taxon>Mucorales</taxon>
        <taxon>Cunninghamellaceae</taxon>
        <taxon>Absidia</taxon>
    </lineage>
</organism>